<feature type="compositionally biased region" description="Low complexity" evidence="1">
    <location>
        <begin position="91"/>
        <end position="110"/>
    </location>
</feature>
<sequence>MPNLLLLLLTLGVVAAVVALATGFLSGGSLEEVPGTVPERALPPRPLTGQDVEAVRFVPALRGYRMDQVDAAMDRLGAEIDGLRARLQAAGLDPDDGAPGAPVAAGRVLPAVPPGPDVDLDAGGGPDAGA</sequence>
<dbReference type="NCBIfam" id="TIGR03544">
    <property type="entry name" value="DivI1A_domain"/>
    <property type="match status" value="1"/>
</dbReference>
<dbReference type="Gene3D" id="6.10.250.660">
    <property type="match status" value="1"/>
</dbReference>
<dbReference type="EMBL" id="JBITLV010000005">
    <property type="protein sequence ID" value="MFI7588511.1"/>
    <property type="molecule type" value="Genomic_DNA"/>
</dbReference>
<dbReference type="Proteomes" id="UP001612915">
    <property type="component" value="Unassembled WGS sequence"/>
</dbReference>
<feature type="region of interest" description="Disordered" evidence="1">
    <location>
        <begin position="91"/>
        <end position="130"/>
    </location>
</feature>
<accession>A0ABW8AQ94</accession>
<comment type="caution">
    <text evidence="2">The sequence shown here is derived from an EMBL/GenBank/DDBJ whole genome shotgun (WGS) entry which is preliminary data.</text>
</comment>
<reference evidence="2 3" key="1">
    <citation type="submission" date="2024-10" db="EMBL/GenBank/DDBJ databases">
        <title>The Natural Products Discovery Center: Release of the First 8490 Sequenced Strains for Exploring Actinobacteria Biosynthetic Diversity.</title>
        <authorList>
            <person name="Kalkreuter E."/>
            <person name="Kautsar S.A."/>
            <person name="Yang D."/>
            <person name="Bader C.D."/>
            <person name="Teijaro C.N."/>
            <person name="Fluegel L."/>
            <person name="Davis C.M."/>
            <person name="Simpson J.R."/>
            <person name="Lauterbach L."/>
            <person name="Steele A.D."/>
            <person name="Gui C."/>
            <person name="Meng S."/>
            <person name="Li G."/>
            <person name="Viehrig K."/>
            <person name="Ye F."/>
            <person name="Su P."/>
            <person name="Kiefer A.F."/>
            <person name="Nichols A."/>
            <person name="Cepeda A.J."/>
            <person name="Yan W."/>
            <person name="Fan B."/>
            <person name="Jiang Y."/>
            <person name="Adhikari A."/>
            <person name="Zheng C.-J."/>
            <person name="Schuster L."/>
            <person name="Cowan T.M."/>
            <person name="Smanski M.J."/>
            <person name="Chevrette M.G."/>
            <person name="De Carvalho L.P.S."/>
            <person name="Shen B."/>
        </authorList>
    </citation>
    <scope>NUCLEOTIDE SEQUENCE [LARGE SCALE GENOMIC DNA]</scope>
    <source>
        <strain evidence="2 3">NPDC049639</strain>
    </source>
</reference>
<name>A0ABW8AQ94_9ACTN</name>
<keyword evidence="3" id="KW-1185">Reference proteome</keyword>
<evidence type="ECO:0000256" key="1">
    <source>
        <dbReference type="SAM" id="MobiDB-lite"/>
    </source>
</evidence>
<protein>
    <submittedName>
        <fullName evidence="2">DivIVA domain-containing protein</fullName>
    </submittedName>
</protein>
<proteinExistence type="predicted"/>
<evidence type="ECO:0000313" key="3">
    <source>
        <dbReference type="Proteomes" id="UP001612915"/>
    </source>
</evidence>
<gene>
    <name evidence="2" type="ORF">ACIB24_15685</name>
</gene>
<organism evidence="2 3">
    <name type="scientific">Spongisporangium articulatum</name>
    <dbReference type="NCBI Taxonomy" id="3362603"/>
    <lineage>
        <taxon>Bacteria</taxon>
        <taxon>Bacillati</taxon>
        <taxon>Actinomycetota</taxon>
        <taxon>Actinomycetes</taxon>
        <taxon>Kineosporiales</taxon>
        <taxon>Kineosporiaceae</taxon>
        <taxon>Spongisporangium</taxon>
    </lineage>
</organism>
<dbReference type="RefSeq" id="WP_398282284.1">
    <property type="nucleotide sequence ID" value="NZ_JBITLV010000005.1"/>
</dbReference>
<evidence type="ECO:0000313" key="2">
    <source>
        <dbReference type="EMBL" id="MFI7588511.1"/>
    </source>
</evidence>
<dbReference type="InterPro" id="IPR019933">
    <property type="entry name" value="DivIVA_domain"/>
</dbReference>